<name>A0AAV4Q0P8_9ARAC</name>
<gene>
    <name evidence="1" type="ORF">CDAR_15441</name>
</gene>
<protein>
    <submittedName>
        <fullName evidence="1">Gag-pol polyprotein</fullName>
    </submittedName>
</protein>
<dbReference type="EMBL" id="BPLQ01003601">
    <property type="protein sequence ID" value="GIY01706.1"/>
    <property type="molecule type" value="Genomic_DNA"/>
</dbReference>
<accession>A0AAV4Q0P8</accession>
<sequence length="121" mass="13984">MLQHNSYLPLRNCKSLIKTKFKDIRKFWYNNIASGKSWECRLQDKNRIPLDLPRRIGVACLRMLTGHDYLQQHRNKIDVTTSASCPLCGDNSMNGRNLLICSKLQDLYTGVASRLSLSHLY</sequence>
<keyword evidence="2" id="KW-1185">Reference proteome</keyword>
<organism evidence="1 2">
    <name type="scientific">Caerostris darwini</name>
    <dbReference type="NCBI Taxonomy" id="1538125"/>
    <lineage>
        <taxon>Eukaryota</taxon>
        <taxon>Metazoa</taxon>
        <taxon>Ecdysozoa</taxon>
        <taxon>Arthropoda</taxon>
        <taxon>Chelicerata</taxon>
        <taxon>Arachnida</taxon>
        <taxon>Araneae</taxon>
        <taxon>Araneomorphae</taxon>
        <taxon>Entelegynae</taxon>
        <taxon>Araneoidea</taxon>
        <taxon>Araneidae</taxon>
        <taxon>Caerostris</taxon>
    </lineage>
</organism>
<proteinExistence type="predicted"/>
<dbReference type="Proteomes" id="UP001054837">
    <property type="component" value="Unassembled WGS sequence"/>
</dbReference>
<comment type="caution">
    <text evidence="1">The sequence shown here is derived from an EMBL/GenBank/DDBJ whole genome shotgun (WGS) entry which is preliminary data.</text>
</comment>
<dbReference type="AlphaFoldDB" id="A0AAV4Q0P8"/>
<reference evidence="1 2" key="1">
    <citation type="submission" date="2021-06" db="EMBL/GenBank/DDBJ databases">
        <title>Caerostris darwini draft genome.</title>
        <authorList>
            <person name="Kono N."/>
            <person name="Arakawa K."/>
        </authorList>
    </citation>
    <scope>NUCLEOTIDE SEQUENCE [LARGE SCALE GENOMIC DNA]</scope>
</reference>
<evidence type="ECO:0000313" key="2">
    <source>
        <dbReference type="Proteomes" id="UP001054837"/>
    </source>
</evidence>
<evidence type="ECO:0000313" key="1">
    <source>
        <dbReference type="EMBL" id="GIY01706.1"/>
    </source>
</evidence>